<keyword evidence="7 9" id="KW-0472">Membrane</keyword>
<evidence type="ECO:0000256" key="7">
    <source>
        <dbReference type="ARBA" id="ARBA00023136"/>
    </source>
</evidence>
<evidence type="ECO:0000256" key="1">
    <source>
        <dbReference type="ARBA" id="ARBA00004651"/>
    </source>
</evidence>
<comment type="subcellular location">
    <subcellularLocation>
        <location evidence="1">Cell membrane</location>
        <topology evidence="1">Multi-pass membrane protein</topology>
    </subcellularLocation>
</comment>
<keyword evidence="4 9" id="KW-0812">Transmembrane</keyword>
<keyword evidence="3" id="KW-0813">Transport</keyword>
<evidence type="ECO:0000259" key="10">
    <source>
        <dbReference type="PROSITE" id="PS50928"/>
    </source>
</evidence>
<dbReference type="InterPro" id="IPR035906">
    <property type="entry name" value="MetI-like_sf"/>
</dbReference>
<reference evidence="11 12" key="1">
    <citation type="submission" date="2019-07" db="EMBL/GenBank/DDBJ databases">
        <title>Description of 53C-WASEF.</title>
        <authorList>
            <person name="Pitt A."/>
            <person name="Hahn M.W."/>
        </authorList>
    </citation>
    <scope>NUCLEOTIDE SEQUENCE [LARGE SCALE GENOMIC DNA]</scope>
    <source>
        <strain evidence="11 12">53C-WASEF</strain>
    </source>
</reference>
<dbReference type="OrthoDB" id="9774448at2"/>
<accession>A0A556QDG2</accession>
<feature type="transmembrane region" description="Helical" evidence="9">
    <location>
        <begin position="20"/>
        <end position="45"/>
    </location>
</feature>
<keyword evidence="5 9" id="KW-1133">Transmembrane helix</keyword>
<keyword evidence="6" id="KW-0764">Sulfate transport</keyword>
<sequence>MNVTASQTPRASIAGHPRRIALVVIGTSLTALLILLPLVAVFYYALREGWTVYVGHLKNQETVHAIWLTLLAALVAVPVNTVFGIMAAWTIAKFDFPGRRLLTSLIELPLSISPIVIGIAYLFVFGMQGLLGEWLSDHELIFFGYEFRFVFSVPAIVIVTTIVTMPFVFREVLPLMQTQGTSEELAAISLGASGWKTFLKVTLPNIKWALIYGISLTFARSLGEFGSVAVVSGAVRGETNTMTLQIHMLFDDASQTGAFAVASILTSIALVTMLVKTWVERREARRLAEGTGLNSE</sequence>
<evidence type="ECO:0000256" key="4">
    <source>
        <dbReference type="ARBA" id="ARBA00022692"/>
    </source>
</evidence>
<evidence type="ECO:0000256" key="5">
    <source>
        <dbReference type="ARBA" id="ARBA00022989"/>
    </source>
</evidence>
<dbReference type="RefSeq" id="WP_144354301.1">
    <property type="nucleotide sequence ID" value="NZ_CBCRVV010000033.1"/>
</dbReference>
<dbReference type="GO" id="GO:0015419">
    <property type="term" value="F:ABC-type sulfate transporter activity"/>
    <property type="evidence" value="ECO:0007669"/>
    <property type="project" value="InterPro"/>
</dbReference>
<protein>
    <submittedName>
        <fullName evidence="11">Sulfate ABC transporter permease</fullName>
    </submittedName>
</protein>
<evidence type="ECO:0000313" key="12">
    <source>
        <dbReference type="Proteomes" id="UP000315648"/>
    </source>
</evidence>
<keyword evidence="12" id="KW-1185">Reference proteome</keyword>
<feature type="domain" description="ABC transmembrane type-1" evidence="10">
    <location>
        <begin position="66"/>
        <end position="276"/>
    </location>
</feature>
<feature type="transmembrane region" description="Helical" evidence="9">
    <location>
        <begin position="101"/>
        <end position="127"/>
    </location>
</feature>
<dbReference type="PANTHER" id="PTHR30406">
    <property type="entry name" value="SULFATE TRANSPORT SYSTEM PERMEASE PROTEIN"/>
    <property type="match status" value="1"/>
</dbReference>
<feature type="transmembrane region" description="Helical" evidence="9">
    <location>
        <begin position="255"/>
        <end position="275"/>
    </location>
</feature>
<dbReference type="CDD" id="cd06261">
    <property type="entry name" value="TM_PBP2"/>
    <property type="match status" value="1"/>
</dbReference>
<dbReference type="Gene3D" id="1.10.3720.10">
    <property type="entry name" value="MetI-like"/>
    <property type="match status" value="1"/>
</dbReference>
<dbReference type="Pfam" id="PF00528">
    <property type="entry name" value="BPD_transp_1"/>
    <property type="match status" value="1"/>
</dbReference>
<evidence type="ECO:0000256" key="6">
    <source>
        <dbReference type="ARBA" id="ARBA00023032"/>
    </source>
</evidence>
<evidence type="ECO:0000313" key="11">
    <source>
        <dbReference type="EMBL" id="TSJ74702.1"/>
    </source>
</evidence>
<dbReference type="InterPro" id="IPR000515">
    <property type="entry name" value="MetI-like"/>
</dbReference>
<evidence type="ECO:0000256" key="8">
    <source>
        <dbReference type="ARBA" id="ARBA00025323"/>
    </source>
</evidence>
<dbReference type="PANTHER" id="PTHR30406:SF9">
    <property type="entry name" value="SULFATE TRANSPORT SYSTEM PERMEASE PROTEIN CYSW"/>
    <property type="match status" value="1"/>
</dbReference>
<dbReference type="Proteomes" id="UP000315648">
    <property type="component" value="Unassembled WGS sequence"/>
</dbReference>
<proteinExistence type="predicted"/>
<evidence type="ECO:0000256" key="3">
    <source>
        <dbReference type="ARBA" id="ARBA00022448"/>
    </source>
</evidence>
<dbReference type="NCBIfam" id="TIGR00969">
    <property type="entry name" value="3a0106s02"/>
    <property type="match status" value="1"/>
</dbReference>
<name>A0A556QDG2_9BACT</name>
<comment type="caution">
    <text evidence="11">The sequence shown here is derived from an EMBL/GenBank/DDBJ whole genome shotgun (WGS) entry which is preliminary data.</text>
</comment>
<dbReference type="PROSITE" id="PS50928">
    <property type="entry name" value="ABC_TM1"/>
    <property type="match status" value="1"/>
</dbReference>
<feature type="transmembrane region" description="Helical" evidence="9">
    <location>
        <begin position="147"/>
        <end position="169"/>
    </location>
</feature>
<dbReference type="InterPro" id="IPR005667">
    <property type="entry name" value="Sulph_transpt2"/>
</dbReference>
<gene>
    <name evidence="11" type="ORF">FPL22_17310</name>
</gene>
<feature type="transmembrane region" description="Helical" evidence="9">
    <location>
        <begin position="209"/>
        <end position="235"/>
    </location>
</feature>
<organism evidence="11 12">
    <name type="scientific">Rariglobus hedericola</name>
    <dbReference type="NCBI Taxonomy" id="2597822"/>
    <lineage>
        <taxon>Bacteria</taxon>
        <taxon>Pseudomonadati</taxon>
        <taxon>Verrucomicrobiota</taxon>
        <taxon>Opitutia</taxon>
        <taxon>Opitutales</taxon>
        <taxon>Opitutaceae</taxon>
        <taxon>Rariglobus</taxon>
    </lineage>
</organism>
<comment type="function">
    <text evidence="8">Part of the ABC transporter complex CysAWTP (TC 3.A.1.6.1) involved in sulfate/thiosulfate import. Probably responsible for the translocation of the substrate across the membrane.</text>
</comment>
<evidence type="ECO:0000256" key="9">
    <source>
        <dbReference type="SAM" id="Phobius"/>
    </source>
</evidence>
<dbReference type="GO" id="GO:0005886">
    <property type="term" value="C:plasma membrane"/>
    <property type="evidence" value="ECO:0007669"/>
    <property type="project" value="UniProtKB-SubCell"/>
</dbReference>
<dbReference type="EMBL" id="VMBG01000005">
    <property type="protein sequence ID" value="TSJ74702.1"/>
    <property type="molecule type" value="Genomic_DNA"/>
</dbReference>
<dbReference type="AlphaFoldDB" id="A0A556QDG2"/>
<feature type="transmembrane region" description="Helical" evidence="9">
    <location>
        <begin position="65"/>
        <end position="89"/>
    </location>
</feature>
<comment type="subunit">
    <text evidence="2">The complex is composed of two ATP-binding proteins (CysA), two transmembrane proteins (CysT and CysW) and a solute-binding protein (CysP).</text>
</comment>
<evidence type="ECO:0000256" key="2">
    <source>
        <dbReference type="ARBA" id="ARBA00011779"/>
    </source>
</evidence>
<dbReference type="SUPFAM" id="SSF161098">
    <property type="entry name" value="MetI-like"/>
    <property type="match status" value="1"/>
</dbReference>